<proteinExistence type="predicted"/>
<dbReference type="Gene3D" id="3.40.50.150">
    <property type="entry name" value="Vaccinia Virus protein VP39"/>
    <property type="match status" value="1"/>
</dbReference>
<gene>
    <name evidence="4" type="ORF">G6F64_010017</name>
</gene>
<evidence type="ECO:0000313" key="5">
    <source>
        <dbReference type="Proteomes" id="UP000716291"/>
    </source>
</evidence>
<evidence type="ECO:0000256" key="1">
    <source>
        <dbReference type="ARBA" id="ARBA00022603"/>
    </source>
</evidence>
<evidence type="ECO:0000256" key="2">
    <source>
        <dbReference type="ARBA" id="ARBA00022679"/>
    </source>
</evidence>
<organism evidence="4 5">
    <name type="scientific">Rhizopus oryzae</name>
    <name type="common">Mucormycosis agent</name>
    <name type="synonym">Rhizopus arrhizus var. delemar</name>
    <dbReference type="NCBI Taxonomy" id="64495"/>
    <lineage>
        <taxon>Eukaryota</taxon>
        <taxon>Fungi</taxon>
        <taxon>Fungi incertae sedis</taxon>
        <taxon>Mucoromycota</taxon>
        <taxon>Mucoromycotina</taxon>
        <taxon>Mucoromycetes</taxon>
        <taxon>Mucorales</taxon>
        <taxon>Mucorineae</taxon>
        <taxon>Rhizopodaceae</taxon>
        <taxon>Rhizopus</taxon>
    </lineage>
</organism>
<dbReference type="EMBL" id="JAANQT010001957">
    <property type="protein sequence ID" value="KAG1303504.1"/>
    <property type="molecule type" value="Genomic_DNA"/>
</dbReference>
<dbReference type="Pfam" id="PF13649">
    <property type="entry name" value="Methyltransf_25"/>
    <property type="match status" value="1"/>
</dbReference>
<dbReference type="AlphaFoldDB" id="A0A9P6X1V0"/>
<comment type="caution">
    <text evidence="4">The sequence shown here is derived from an EMBL/GenBank/DDBJ whole genome shotgun (WGS) entry which is preliminary data.</text>
</comment>
<evidence type="ECO:0000259" key="3">
    <source>
        <dbReference type="Pfam" id="PF13649"/>
    </source>
</evidence>
<dbReference type="SUPFAM" id="SSF53335">
    <property type="entry name" value="S-adenosyl-L-methionine-dependent methyltransferases"/>
    <property type="match status" value="1"/>
</dbReference>
<feature type="domain" description="Methyltransferase" evidence="3">
    <location>
        <begin position="37"/>
        <end position="130"/>
    </location>
</feature>
<keyword evidence="2" id="KW-0808">Transferase</keyword>
<dbReference type="PANTHER" id="PTHR43861">
    <property type="entry name" value="TRANS-ACONITATE 2-METHYLTRANSFERASE-RELATED"/>
    <property type="match status" value="1"/>
</dbReference>
<evidence type="ECO:0000313" key="4">
    <source>
        <dbReference type="EMBL" id="KAG1303504.1"/>
    </source>
</evidence>
<dbReference type="InterPro" id="IPR029063">
    <property type="entry name" value="SAM-dependent_MTases_sf"/>
</dbReference>
<dbReference type="Proteomes" id="UP000716291">
    <property type="component" value="Unassembled WGS sequence"/>
</dbReference>
<dbReference type="GO" id="GO:0032259">
    <property type="term" value="P:methylation"/>
    <property type="evidence" value="ECO:0007669"/>
    <property type="project" value="UniProtKB-KW"/>
</dbReference>
<name>A0A9P6X1V0_RHIOR</name>
<sequence length="258" mass="29135">MSKDNWSADLYSKHASFVPKLGSVILDMLNPQLEEHILDFGCGDGVLTAELAKRCKSVVGIDSSSQMISKAPQAPNMSYFVIDGHDADVWFDKTHQTPFDAVFSNATLHWLSRDPVKAIKSIHHTLKPGGRFVAEFGGFMNCAEIHTALIAALNKRGLDGQSFSPWFFPSAEQYSRMLTENGFQIRSIELVPRLTELNTDITGWIETFGFTFLEALNSDAEREEAVKEIQEYLKIAHQKEDGKWFIFYNRLRVVAIKK</sequence>
<accession>A0A9P6X1V0</accession>
<dbReference type="GO" id="GO:0008168">
    <property type="term" value="F:methyltransferase activity"/>
    <property type="evidence" value="ECO:0007669"/>
    <property type="project" value="UniProtKB-KW"/>
</dbReference>
<keyword evidence="1" id="KW-0489">Methyltransferase</keyword>
<protein>
    <recommendedName>
        <fullName evidence="3">Methyltransferase domain-containing protein</fullName>
    </recommendedName>
</protein>
<dbReference type="InterPro" id="IPR041698">
    <property type="entry name" value="Methyltransf_25"/>
</dbReference>
<reference evidence="4" key="1">
    <citation type="journal article" date="2020" name="Microb. Genom.">
        <title>Genetic diversity of clinical and environmental Mucorales isolates obtained from an investigation of mucormycosis cases among solid organ transplant recipients.</title>
        <authorList>
            <person name="Nguyen M.H."/>
            <person name="Kaul D."/>
            <person name="Muto C."/>
            <person name="Cheng S.J."/>
            <person name="Richter R.A."/>
            <person name="Bruno V.M."/>
            <person name="Liu G."/>
            <person name="Beyhan S."/>
            <person name="Sundermann A.J."/>
            <person name="Mounaud S."/>
            <person name="Pasculle A.W."/>
            <person name="Nierman W.C."/>
            <person name="Driscoll E."/>
            <person name="Cumbie R."/>
            <person name="Clancy C.J."/>
            <person name="Dupont C.L."/>
        </authorList>
    </citation>
    <scope>NUCLEOTIDE SEQUENCE</scope>
    <source>
        <strain evidence="4">GL11</strain>
    </source>
</reference>
<dbReference type="CDD" id="cd02440">
    <property type="entry name" value="AdoMet_MTases"/>
    <property type="match status" value="1"/>
</dbReference>
<keyword evidence="5" id="KW-1185">Reference proteome</keyword>
<dbReference type="PANTHER" id="PTHR43861:SF1">
    <property type="entry name" value="TRANS-ACONITATE 2-METHYLTRANSFERASE"/>
    <property type="match status" value="1"/>
</dbReference>